<dbReference type="Gene3D" id="2.30.30.1190">
    <property type="match status" value="1"/>
</dbReference>
<evidence type="ECO:0000259" key="7">
    <source>
        <dbReference type="PROSITE" id="PS50103"/>
    </source>
</evidence>
<evidence type="ECO:0000256" key="1">
    <source>
        <dbReference type="ARBA" id="ARBA00022723"/>
    </source>
</evidence>
<dbReference type="GO" id="GO:0003677">
    <property type="term" value="F:DNA binding"/>
    <property type="evidence" value="ECO:0007669"/>
    <property type="project" value="UniProtKB-KW"/>
</dbReference>
<evidence type="ECO:0000256" key="6">
    <source>
        <dbReference type="SAM" id="MobiDB-lite"/>
    </source>
</evidence>
<dbReference type="PANTHER" id="PTHR12506">
    <property type="entry name" value="PROTEIN PHOSPHATASE RELATED"/>
    <property type="match status" value="1"/>
</dbReference>
<feature type="compositionally biased region" description="Polar residues" evidence="6">
    <location>
        <begin position="325"/>
        <end position="345"/>
    </location>
</feature>
<feature type="zinc finger region" description="C3H1-type" evidence="5">
    <location>
        <begin position="271"/>
        <end position="299"/>
    </location>
</feature>
<feature type="region of interest" description="Disordered" evidence="6">
    <location>
        <begin position="325"/>
        <end position="364"/>
    </location>
</feature>
<evidence type="ECO:0000313" key="9">
    <source>
        <dbReference type="Proteomes" id="UP000245207"/>
    </source>
</evidence>
<feature type="zinc finger region" description="C3H1-type" evidence="5">
    <location>
        <begin position="75"/>
        <end position="103"/>
    </location>
</feature>
<evidence type="ECO:0000256" key="2">
    <source>
        <dbReference type="ARBA" id="ARBA00022771"/>
    </source>
</evidence>
<dbReference type="GO" id="GO:0003729">
    <property type="term" value="F:mRNA binding"/>
    <property type="evidence" value="ECO:0007669"/>
    <property type="project" value="TreeGrafter"/>
</dbReference>
<keyword evidence="2 5" id="KW-0863">Zinc-finger</keyword>
<evidence type="ECO:0000256" key="3">
    <source>
        <dbReference type="ARBA" id="ARBA00022833"/>
    </source>
</evidence>
<feature type="domain" description="C3H1-type" evidence="7">
    <location>
        <begin position="225"/>
        <end position="253"/>
    </location>
</feature>
<protein>
    <submittedName>
        <fullName evidence="8">Zinc finger C-x8-C-x5-C-x3-H type family protein</fullName>
    </submittedName>
</protein>
<dbReference type="SUPFAM" id="SSF90229">
    <property type="entry name" value="CCCH zinc finger"/>
    <property type="match status" value="5"/>
</dbReference>
<dbReference type="PROSITE" id="PS50103">
    <property type="entry name" value="ZF_C3H1"/>
    <property type="match status" value="5"/>
</dbReference>
<keyword evidence="3 5" id="KW-0862">Zinc</keyword>
<feature type="zinc finger region" description="C3H1-type" evidence="5">
    <location>
        <begin position="120"/>
        <end position="148"/>
    </location>
</feature>
<feature type="domain" description="C3H1-type" evidence="7">
    <location>
        <begin position="271"/>
        <end position="299"/>
    </location>
</feature>
<keyword evidence="4" id="KW-0238">DNA-binding</keyword>
<feature type="compositionally biased region" description="Low complexity" evidence="6">
    <location>
        <begin position="353"/>
        <end position="364"/>
    </location>
</feature>
<dbReference type="SMART" id="SM00356">
    <property type="entry name" value="ZnF_C3H1"/>
    <property type="match status" value="5"/>
</dbReference>
<organism evidence="8 9">
    <name type="scientific">Artemisia annua</name>
    <name type="common">Sweet wormwood</name>
    <dbReference type="NCBI Taxonomy" id="35608"/>
    <lineage>
        <taxon>Eukaryota</taxon>
        <taxon>Viridiplantae</taxon>
        <taxon>Streptophyta</taxon>
        <taxon>Embryophyta</taxon>
        <taxon>Tracheophyta</taxon>
        <taxon>Spermatophyta</taxon>
        <taxon>Magnoliopsida</taxon>
        <taxon>eudicotyledons</taxon>
        <taxon>Gunneridae</taxon>
        <taxon>Pentapetalae</taxon>
        <taxon>asterids</taxon>
        <taxon>campanulids</taxon>
        <taxon>Asterales</taxon>
        <taxon>Asteraceae</taxon>
        <taxon>Asteroideae</taxon>
        <taxon>Anthemideae</taxon>
        <taxon>Artemisiinae</taxon>
        <taxon>Artemisia</taxon>
    </lineage>
</organism>
<accession>A0A2U1MU26</accession>
<feature type="domain" description="C3H1-type" evidence="7">
    <location>
        <begin position="75"/>
        <end position="103"/>
    </location>
</feature>
<proteinExistence type="predicted"/>
<feature type="zinc finger region" description="C3H1-type" evidence="5">
    <location>
        <begin position="225"/>
        <end position="253"/>
    </location>
</feature>
<dbReference type="InterPro" id="IPR036855">
    <property type="entry name" value="Znf_CCCH_sf"/>
</dbReference>
<reference evidence="8 9" key="1">
    <citation type="journal article" date="2018" name="Mol. Plant">
        <title>The genome of Artemisia annua provides insight into the evolution of Asteraceae family and artemisinin biosynthesis.</title>
        <authorList>
            <person name="Shen Q."/>
            <person name="Zhang L."/>
            <person name="Liao Z."/>
            <person name="Wang S."/>
            <person name="Yan T."/>
            <person name="Shi P."/>
            <person name="Liu M."/>
            <person name="Fu X."/>
            <person name="Pan Q."/>
            <person name="Wang Y."/>
            <person name="Lv Z."/>
            <person name="Lu X."/>
            <person name="Zhang F."/>
            <person name="Jiang W."/>
            <person name="Ma Y."/>
            <person name="Chen M."/>
            <person name="Hao X."/>
            <person name="Li L."/>
            <person name="Tang Y."/>
            <person name="Lv G."/>
            <person name="Zhou Y."/>
            <person name="Sun X."/>
            <person name="Brodelius P.E."/>
            <person name="Rose J.K.C."/>
            <person name="Tang K."/>
        </authorList>
    </citation>
    <scope>NUCLEOTIDE SEQUENCE [LARGE SCALE GENOMIC DNA]</scope>
    <source>
        <strain evidence="9">cv. Huhao1</strain>
        <tissue evidence="8">Leaf</tissue>
    </source>
</reference>
<dbReference type="InterPro" id="IPR050974">
    <property type="entry name" value="Plant_ZF_CCCH"/>
</dbReference>
<dbReference type="Gene3D" id="4.10.1000.10">
    <property type="entry name" value="Zinc finger, CCCH-type"/>
    <property type="match status" value="3"/>
</dbReference>
<feature type="zinc finger region" description="C3H1-type" evidence="5">
    <location>
        <begin position="33"/>
        <end position="61"/>
    </location>
</feature>
<feature type="domain" description="C3H1-type" evidence="7">
    <location>
        <begin position="33"/>
        <end position="61"/>
    </location>
</feature>
<keyword evidence="9" id="KW-1185">Reference proteome</keyword>
<keyword evidence="1 5" id="KW-0479">Metal-binding</keyword>
<evidence type="ECO:0000256" key="4">
    <source>
        <dbReference type="ARBA" id="ARBA00023125"/>
    </source>
</evidence>
<evidence type="ECO:0000256" key="5">
    <source>
        <dbReference type="PROSITE-ProRule" id="PRU00723"/>
    </source>
</evidence>
<dbReference type="OrthoDB" id="411372at2759"/>
<dbReference type="Pfam" id="PF00642">
    <property type="entry name" value="zf-CCCH"/>
    <property type="match status" value="5"/>
</dbReference>
<gene>
    <name evidence="8" type="ORF">CTI12_AA309600</name>
</gene>
<dbReference type="PANTHER" id="PTHR12506:SF50">
    <property type="entry name" value="ZINC FINGER CCCH DOMAIN-CONTAINING PROTEIN 26"/>
    <property type="match status" value="1"/>
</dbReference>
<evidence type="ECO:0000313" key="8">
    <source>
        <dbReference type="EMBL" id="PWA64704.1"/>
    </source>
</evidence>
<dbReference type="GO" id="GO:0008270">
    <property type="term" value="F:zinc ion binding"/>
    <property type="evidence" value="ECO:0007669"/>
    <property type="project" value="UniProtKB-KW"/>
</dbReference>
<feature type="domain" description="C3H1-type" evidence="7">
    <location>
        <begin position="120"/>
        <end position="148"/>
    </location>
</feature>
<dbReference type="Proteomes" id="UP000245207">
    <property type="component" value="Unassembled WGS sequence"/>
</dbReference>
<sequence length="364" mass="39938">MPDHRHEHGNIEEVVRRLKIEKDDPGLTGYPDRPGQPDCLYYLKTGMCGYGDTCRFNHPAYNGQDDKHGADFPERVGEPDCVYFLKTGTCKYGSSCKYNHPHGGRDACPVVLNTIGLPMRQGQKSCPHYIRTGSCKFGATCKFHHPQLPLDGANTPVSGPMSYAPSHISGVPSWPYMSQQTYFPMVLPPSGTPYIGNMSPMLSTNGLTPIDHVYPSTPSSPLPERPNEPECRYFMSSGTCKYGSNCKYHHPKEKTVQSAVSSLSPFGLPLIPGQTVCSYYSLYGTCKYGSACKYDHPLVVYSYNYNMGLTSLPRVEPLFMSYGGTNSPTTRSADSTSNGKLSTDDSCVEHVGSSSHSSSQNQSD</sequence>
<dbReference type="InterPro" id="IPR000571">
    <property type="entry name" value="Znf_CCCH"/>
</dbReference>
<dbReference type="EMBL" id="PKPP01004371">
    <property type="protein sequence ID" value="PWA64704.1"/>
    <property type="molecule type" value="Genomic_DNA"/>
</dbReference>
<name>A0A2U1MU26_ARTAN</name>
<comment type="caution">
    <text evidence="8">The sequence shown here is derived from an EMBL/GenBank/DDBJ whole genome shotgun (WGS) entry which is preliminary data.</text>
</comment>
<dbReference type="AlphaFoldDB" id="A0A2U1MU26"/>